<proteinExistence type="predicted"/>
<dbReference type="AlphaFoldDB" id="A0AAP9NBD4"/>
<evidence type="ECO:0000313" key="1">
    <source>
        <dbReference type="EMBL" id="QKH83613.1"/>
    </source>
</evidence>
<evidence type="ECO:0000313" key="2">
    <source>
        <dbReference type="Proteomes" id="UP000501467"/>
    </source>
</evidence>
<sequence length="185" mass="22237">MNKKEKILKSFPPNLEKDVQAVLNILKIKEEDINSPKNVVIIKGISIMIPERIYFNEPIYGNLTTVQKYILDCIFTRHHNGFIRQHHLQNLLCCKEYWAIPFCFKLLGEYVKEILYDVKTHIENNFENYLCFIGENKDFFNKTKNRMISYWNCYYRKIFPEYESYIGSQIFNNLEVAYNKRINLP</sequence>
<dbReference type="Proteomes" id="UP000501467">
    <property type="component" value="Chromosome"/>
</dbReference>
<reference evidence="1 2" key="1">
    <citation type="submission" date="2020-05" db="EMBL/GenBank/DDBJ databases">
        <title>FDA dAtabase for Regulatory Grade micrObial Sequences (FDA-ARGOS): Supporting development and validation of Infectious Disease Dx tests.</title>
        <authorList>
            <person name="Bojja K."/>
            <person name="Kessler A."/>
            <person name="Tallon L."/>
            <person name="Sadzewicz L."/>
            <person name="Zhao X."/>
            <person name="Vavikolanu K."/>
            <person name="Mehta A."/>
            <person name="Aluvathingal J."/>
            <person name="Nadendla S."/>
            <person name="Myers T."/>
            <person name="Yan Y."/>
            <person name="Sichtig H."/>
        </authorList>
    </citation>
    <scope>NUCLEOTIDE SEQUENCE [LARGE SCALE GENOMIC DNA]</scope>
    <source>
        <strain evidence="1 2">FDAARGOS_763</strain>
    </source>
</reference>
<dbReference type="RefSeq" id="WP_005777420.1">
    <property type="nucleotide sequence ID" value="NZ_CP054003.1"/>
</dbReference>
<gene>
    <name evidence="1" type="ORF">FOC69_04280</name>
</gene>
<name>A0AAP9NBD4_BACFG</name>
<protein>
    <submittedName>
        <fullName evidence="1">Uncharacterized protein</fullName>
    </submittedName>
</protein>
<accession>A0AAP9NBD4</accession>
<dbReference type="EMBL" id="CP054003">
    <property type="protein sequence ID" value="QKH83613.1"/>
    <property type="molecule type" value="Genomic_DNA"/>
</dbReference>
<organism evidence="1 2">
    <name type="scientific">Bacteroides fragilis</name>
    <dbReference type="NCBI Taxonomy" id="817"/>
    <lineage>
        <taxon>Bacteria</taxon>
        <taxon>Pseudomonadati</taxon>
        <taxon>Bacteroidota</taxon>
        <taxon>Bacteroidia</taxon>
        <taxon>Bacteroidales</taxon>
        <taxon>Bacteroidaceae</taxon>
        <taxon>Bacteroides</taxon>
    </lineage>
</organism>